<reference evidence="13 14" key="1">
    <citation type="submission" date="2022-03" db="EMBL/GenBank/DDBJ databases">
        <title>Hymenobactersp. isolated from the air.</title>
        <authorList>
            <person name="Won M."/>
            <person name="Kwon S.-W."/>
        </authorList>
    </citation>
    <scope>NUCLEOTIDE SEQUENCE [LARGE SCALE GENOMIC DNA]</scope>
    <source>
        <strain evidence="13 14">KACC 21982</strain>
    </source>
</reference>
<keyword evidence="7" id="KW-0653">Protein transport</keyword>
<dbReference type="InterPro" id="IPR051045">
    <property type="entry name" value="TonB-dependent_transducer"/>
</dbReference>
<feature type="domain" description="TonB C-terminal" evidence="12">
    <location>
        <begin position="350"/>
        <end position="456"/>
    </location>
</feature>
<dbReference type="PANTHER" id="PTHR33446">
    <property type="entry name" value="PROTEIN TONB-RELATED"/>
    <property type="match status" value="1"/>
</dbReference>
<organism evidence="13 14">
    <name type="scientific">Hymenobacter tibetensis</name>
    <dbReference type="NCBI Taxonomy" id="497967"/>
    <lineage>
        <taxon>Bacteria</taxon>
        <taxon>Pseudomonadati</taxon>
        <taxon>Bacteroidota</taxon>
        <taxon>Cytophagia</taxon>
        <taxon>Cytophagales</taxon>
        <taxon>Hymenobacteraceae</taxon>
        <taxon>Hymenobacter</taxon>
    </lineage>
</organism>
<dbReference type="PROSITE" id="PS52015">
    <property type="entry name" value="TONB_CTD"/>
    <property type="match status" value="1"/>
</dbReference>
<evidence type="ECO:0000313" key="14">
    <source>
        <dbReference type="Proteomes" id="UP000831113"/>
    </source>
</evidence>
<keyword evidence="14" id="KW-1185">Reference proteome</keyword>
<dbReference type="Proteomes" id="UP000831113">
    <property type="component" value="Chromosome"/>
</dbReference>
<keyword evidence="6 11" id="KW-0812">Transmembrane</keyword>
<feature type="transmembrane region" description="Helical" evidence="11">
    <location>
        <begin position="43"/>
        <end position="65"/>
    </location>
</feature>
<dbReference type="RefSeq" id="WP_243799278.1">
    <property type="nucleotide sequence ID" value="NZ_CP094669.1"/>
</dbReference>
<dbReference type="Gene3D" id="3.30.1150.10">
    <property type="match status" value="1"/>
</dbReference>
<dbReference type="NCBIfam" id="TIGR01352">
    <property type="entry name" value="tonB_Cterm"/>
    <property type="match status" value="1"/>
</dbReference>
<dbReference type="InterPro" id="IPR006260">
    <property type="entry name" value="TonB/TolA_C"/>
</dbReference>
<dbReference type="EMBL" id="CP094669">
    <property type="protein sequence ID" value="UOG75289.1"/>
    <property type="molecule type" value="Genomic_DNA"/>
</dbReference>
<evidence type="ECO:0000256" key="1">
    <source>
        <dbReference type="ARBA" id="ARBA00004383"/>
    </source>
</evidence>
<dbReference type="PANTHER" id="PTHR33446:SF2">
    <property type="entry name" value="PROTEIN TONB"/>
    <property type="match status" value="1"/>
</dbReference>
<proteinExistence type="inferred from homology"/>
<evidence type="ECO:0000256" key="3">
    <source>
        <dbReference type="ARBA" id="ARBA00022448"/>
    </source>
</evidence>
<feature type="transmembrane region" description="Helical" evidence="11">
    <location>
        <begin position="106"/>
        <end position="128"/>
    </location>
</feature>
<name>A0ABY4CYE2_9BACT</name>
<keyword evidence="4" id="KW-1003">Cell membrane</keyword>
<dbReference type="Pfam" id="PF05569">
    <property type="entry name" value="Peptidase_M56"/>
    <property type="match status" value="1"/>
</dbReference>
<keyword evidence="3" id="KW-0813">Transport</keyword>
<comment type="subcellular location">
    <subcellularLocation>
        <location evidence="1">Cell inner membrane</location>
        <topology evidence="1">Single-pass membrane protein</topology>
        <orientation evidence="1">Periplasmic side</orientation>
    </subcellularLocation>
</comment>
<feature type="transmembrane region" description="Helical" evidence="11">
    <location>
        <begin position="13"/>
        <end position="31"/>
    </location>
</feature>
<dbReference type="InterPro" id="IPR008756">
    <property type="entry name" value="Peptidase_M56"/>
</dbReference>
<keyword evidence="5" id="KW-0997">Cell inner membrane</keyword>
<evidence type="ECO:0000259" key="12">
    <source>
        <dbReference type="PROSITE" id="PS52015"/>
    </source>
</evidence>
<evidence type="ECO:0000256" key="6">
    <source>
        <dbReference type="ARBA" id="ARBA00022692"/>
    </source>
</evidence>
<evidence type="ECO:0000313" key="13">
    <source>
        <dbReference type="EMBL" id="UOG75289.1"/>
    </source>
</evidence>
<dbReference type="InterPro" id="IPR037682">
    <property type="entry name" value="TonB_C"/>
</dbReference>
<protein>
    <submittedName>
        <fullName evidence="13">M56 family metallopeptidase</fullName>
    </submittedName>
</protein>
<sequence length="472" mass="51990">MMLFPTTTALLDWMWQSTLCLGACWLLFQLLRQEPCFHYNRRFLLFTPWLALLLPVLLASAAPLLSSWLPSNEAPTILLTPSVTLPAVRIGSSVSASTLWWTWLPLVYGAGVLLWLARLGGQLVLLWLKTRQLPHEKREDFTVIQTSGRLPISSFGRLVFWDETAALTSAEATQILQHELVHVRQGHTQERLLLEVARAVLWFNPFVHFYSRALDLTHEFIADAAVLHGATPGAPTAYASLLARLTLRRLHPYLPLAHSFTQSQTLIRIAMLHSSRSARRWKQWLLLPVSAMLLFTFACEQAAEPNTPTAAATSADSKEAPPAPPVPLAGPSSPVAGVYQYVEEMPEYAGGMTQLLTDLMQQLRYPQAALAAEVEGRVFVSFVVDENGHVQAVKIQKGLTAPNASAAVIKEMNDASVAAVRNLPGKWTPGKQDGKVVSVSYTVPISFALQQAKATLPDKSVVPITYPASPQQ</sequence>
<evidence type="ECO:0000256" key="9">
    <source>
        <dbReference type="ARBA" id="ARBA00023136"/>
    </source>
</evidence>
<keyword evidence="9 11" id="KW-0472">Membrane</keyword>
<gene>
    <name evidence="13" type="ORF">MTX78_01520</name>
</gene>
<evidence type="ECO:0000256" key="2">
    <source>
        <dbReference type="ARBA" id="ARBA00006555"/>
    </source>
</evidence>
<evidence type="ECO:0000256" key="10">
    <source>
        <dbReference type="SAM" id="MobiDB-lite"/>
    </source>
</evidence>
<feature type="region of interest" description="Disordered" evidence="10">
    <location>
        <begin position="307"/>
        <end position="331"/>
    </location>
</feature>
<evidence type="ECO:0000256" key="8">
    <source>
        <dbReference type="ARBA" id="ARBA00022989"/>
    </source>
</evidence>
<evidence type="ECO:0000256" key="4">
    <source>
        <dbReference type="ARBA" id="ARBA00022475"/>
    </source>
</evidence>
<evidence type="ECO:0000256" key="11">
    <source>
        <dbReference type="SAM" id="Phobius"/>
    </source>
</evidence>
<dbReference type="Pfam" id="PF03544">
    <property type="entry name" value="TonB_C"/>
    <property type="match status" value="1"/>
</dbReference>
<evidence type="ECO:0000256" key="7">
    <source>
        <dbReference type="ARBA" id="ARBA00022927"/>
    </source>
</evidence>
<dbReference type="SUPFAM" id="SSF74653">
    <property type="entry name" value="TolA/TonB C-terminal domain"/>
    <property type="match status" value="1"/>
</dbReference>
<accession>A0ABY4CYE2</accession>
<evidence type="ECO:0000256" key="5">
    <source>
        <dbReference type="ARBA" id="ARBA00022519"/>
    </source>
</evidence>
<comment type="similarity">
    <text evidence="2">Belongs to the TonB family.</text>
</comment>
<keyword evidence="8 11" id="KW-1133">Transmembrane helix</keyword>